<accession>A0A250XPN2</accession>
<comment type="caution">
    <text evidence="2">The sequence shown here is derived from an EMBL/GenBank/DDBJ whole genome shotgun (WGS) entry which is preliminary data.</text>
</comment>
<sequence>MISVILDGKSVKDSAPEISNDLSQSSPSFYIVPTSDQDPVIDWSSIEEVSSHVSRATLSGMQQLWKQHASAMDSEGKSFAQLIYSMHSQALKEVASMKTFELKSVMGILNNFTSGVRETVLEVFQQMRKQNDEFAQQMYQASRRNFTRNLKSALEARDAWYQDKIKSMKALHDNTLATTRAAAAAEMKQLRLQVQNEMAARTASREQRRNNLAAATAAAAAAATAAVASSAAAAAAASGAPSTAIQAAAGTPASVGAMPYSGATSGLSAASPAVVGAQRQSTPVGNVSMASAAGRMTPPAVPGFSGLDAGIMEDDSFDESGMMGATMLAKGASEAVQALEVARAATEELRAKVDSMTLMVQSEKAEVANWRSKWAQESTKTEGIKRECMQIVTKCEEHVRTLQQQHLTELGQRDYILQRCRDTILNLEARVAELSGTQPVNPLDIQRILNQQQQRPPPNPAGQQGISAPAVPVAAGRLRGPSVPGTNAHSAAAAAAAVGTLAALNAQQQDKDRQADSAAKGQLVNVPPGYGLNSIAEKIQGGRP</sequence>
<keyword evidence="3" id="KW-1185">Reference proteome</keyword>
<evidence type="ECO:0000313" key="2">
    <source>
        <dbReference type="EMBL" id="GAX84963.1"/>
    </source>
</evidence>
<evidence type="ECO:0000256" key="1">
    <source>
        <dbReference type="SAM" id="MobiDB-lite"/>
    </source>
</evidence>
<protein>
    <submittedName>
        <fullName evidence="2">Uncharacterized protein</fullName>
    </submittedName>
</protein>
<dbReference type="EMBL" id="BEGY01000143">
    <property type="protein sequence ID" value="GAX84963.1"/>
    <property type="molecule type" value="Genomic_DNA"/>
</dbReference>
<dbReference type="AlphaFoldDB" id="A0A250XPN2"/>
<dbReference type="Proteomes" id="UP000232323">
    <property type="component" value="Unassembled WGS sequence"/>
</dbReference>
<dbReference type="OrthoDB" id="549927at2759"/>
<organism evidence="2 3">
    <name type="scientific">Chlamydomonas eustigma</name>
    <dbReference type="NCBI Taxonomy" id="1157962"/>
    <lineage>
        <taxon>Eukaryota</taxon>
        <taxon>Viridiplantae</taxon>
        <taxon>Chlorophyta</taxon>
        <taxon>core chlorophytes</taxon>
        <taxon>Chlorophyceae</taxon>
        <taxon>CS clade</taxon>
        <taxon>Chlamydomonadales</taxon>
        <taxon>Chlamydomonadaceae</taxon>
        <taxon>Chlamydomonas</taxon>
    </lineage>
</organism>
<name>A0A250XPN2_9CHLO</name>
<feature type="region of interest" description="Disordered" evidence="1">
    <location>
        <begin position="506"/>
        <end position="544"/>
    </location>
</feature>
<evidence type="ECO:0000313" key="3">
    <source>
        <dbReference type="Proteomes" id="UP000232323"/>
    </source>
</evidence>
<gene>
    <name evidence="2" type="ORF">CEUSTIGMA_g12384.t1</name>
</gene>
<reference evidence="2 3" key="1">
    <citation type="submission" date="2017-08" db="EMBL/GenBank/DDBJ databases">
        <title>Acidophilic green algal genome provides insights into adaptation to an acidic environment.</title>
        <authorList>
            <person name="Hirooka S."/>
            <person name="Hirose Y."/>
            <person name="Kanesaki Y."/>
            <person name="Higuchi S."/>
            <person name="Fujiwara T."/>
            <person name="Onuma R."/>
            <person name="Era A."/>
            <person name="Ohbayashi R."/>
            <person name="Uzuka A."/>
            <person name="Nozaki H."/>
            <person name="Yoshikawa H."/>
            <person name="Miyagishima S.Y."/>
        </authorList>
    </citation>
    <scope>NUCLEOTIDE SEQUENCE [LARGE SCALE GENOMIC DNA]</scope>
    <source>
        <strain evidence="2 3">NIES-2499</strain>
    </source>
</reference>
<proteinExistence type="predicted"/>